<reference evidence="3 4" key="1">
    <citation type="submission" date="2020-06" db="EMBL/GenBank/DDBJ databases">
        <title>Transcriptomic and genomic resources for Thalictrum thalictroides and T. hernandezii: Facilitating candidate gene discovery in an emerging model plant lineage.</title>
        <authorList>
            <person name="Arias T."/>
            <person name="Riano-Pachon D.M."/>
            <person name="Di Stilio V.S."/>
        </authorList>
    </citation>
    <scope>NUCLEOTIDE SEQUENCE [LARGE SCALE GENOMIC DNA]</scope>
    <source>
        <strain evidence="4">cv. WT478/WT964</strain>
        <tissue evidence="3">Leaves</tissue>
    </source>
</reference>
<organism evidence="3 4">
    <name type="scientific">Thalictrum thalictroides</name>
    <name type="common">Rue-anemone</name>
    <name type="synonym">Anemone thalictroides</name>
    <dbReference type="NCBI Taxonomy" id="46969"/>
    <lineage>
        <taxon>Eukaryota</taxon>
        <taxon>Viridiplantae</taxon>
        <taxon>Streptophyta</taxon>
        <taxon>Embryophyta</taxon>
        <taxon>Tracheophyta</taxon>
        <taxon>Spermatophyta</taxon>
        <taxon>Magnoliopsida</taxon>
        <taxon>Ranunculales</taxon>
        <taxon>Ranunculaceae</taxon>
        <taxon>Thalictroideae</taxon>
        <taxon>Thalictrum</taxon>
    </lineage>
</organism>
<dbReference type="InterPro" id="IPR004264">
    <property type="entry name" value="Transposase_23"/>
</dbReference>
<accession>A0A7J6VPP0</accession>
<evidence type="ECO:0000313" key="3">
    <source>
        <dbReference type="EMBL" id="KAF5186518.1"/>
    </source>
</evidence>
<evidence type="ECO:0000256" key="1">
    <source>
        <dbReference type="SAM" id="MobiDB-lite"/>
    </source>
</evidence>
<feature type="domain" description="Transposase Tnp1/En/Spm-like" evidence="2">
    <location>
        <begin position="2"/>
        <end position="42"/>
    </location>
</feature>
<keyword evidence="4" id="KW-1185">Reference proteome</keyword>
<dbReference type="AlphaFoldDB" id="A0A7J6VPP0"/>
<gene>
    <name evidence="3" type="ORF">FRX31_023894</name>
</gene>
<feature type="region of interest" description="Disordered" evidence="1">
    <location>
        <begin position="174"/>
        <end position="201"/>
    </location>
</feature>
<dbReference type="Proteomes" id="UP000554482">
    <property type="component" value="Unassembled WGS sequence"/>
</dbReference>
<sequence length="201" mass="23057">MLVVHGIPLGQENAKVRIDKVLDENALLPIPFGDYETVQSALFTFAPGQKRFIIETDMVTNSPNQERNDIVQQSESEEGISNHISEDEDSRPASSFKISGSLYELVRKEIGNISDMEKEILDSGDNISLLQQESMTMLLDTVREEQNMILLEYSSTNERVEEQLKDYNDLKDNTKYLQDENNNLKRDLPAKDQEMENKRKI</sequence>
<dbReference type="EMBL" id="JABWDY010029157">
    <property type="protein sequence ID" value="KAF5186518.1"/>
    <property type="molecule type" value="Genomic_DNA"/>
</dbReference>
<evidence type="ECO:0000313" key="4">
    <source>
        <dbReference type="Proteomes" id="UP000554482"/>
    </source>
</evidence>
<proteinExistence type="predicted"/>
<evidence type="ECO:0000259" key="2">
    <source>
        <dbReference type="Pfam" id="PF03017"/>
    </source>
</evidence>
<feature type="region of interest" description="Disordered" evidence="1">
    <location>
        <begin position="63"/>
        <end position="94"/>
    </location>
</feature>
<protein>
    <recommendedName>
        <fullName evidence="2">Transposase Tnp1/En/Spm-like domain-containing protein</fullName>
    </recommendedName>
</protein>
<comment type="caution">
    <text evidence="3">The sequence shown here is derived from an EMBL/GenBank/DDBJ whole genome shotgun (WGS) entry which is preliminary data.</text>
</comment>
<dbReference type="Pfam" id="PF03017">
    <property type="entry name" value="Transposase_23"/>
    <property type="match status" value="1"/>
</dbReference>
<feature type="compositionally biased region" description="Polar residues" evidence="1">
    <location>
        <begin position="63"/>
        <end position="74"/>
    </location>
</feature>
<name>A0A7J6VPP0_THATH</name>